<feature type="non-terminal residue" evidence="1">
    <location>
        <position position="149"/>
    </location>
</feature>
<dbReference type="OMA" id="IWIVWCC"/>
<gene>
    <name evidence="1" type="ORF">SERLA73DRAFT_26889</name>
</gene>
<name>F8QI22_SERL3</name>
<evidence type="ECO:0008006" key="3">
    <source>
        <dbReference type="Google" id="ProtNLM"/>
    </source>
</evidence>
<proteinExistence type="predicted"/>
<dbReference type="EMBL" id="GL945517">
    <property type="protein sequence ID" value="EGN92033.1"/>
    <property type="molecule type" value="Genomic_DNA"/>
</dbReference>
<dbReference type="InterPro" id="IPR004345">
    <property type="entry name" value="TB2_DP1_HVA22"/>
</dbReference>
<accession>F8QI22</accession>
<dbReference type="Pfam" id="PF03134">
    <property type="entry name" value="TB2_DP1_HVA22"/>
    <property type="match status" value="1"/>
</dbReference>
<evidence type="ECO:0000313" key="1">
    <source>
        <dbReference type="EMBL" id="EGN92033.1"/>
    </source>
</evidence>
<dbReference type="AlphaFoldDB" id="F8QI22"/>
<dbReference type="Proteomes" id="UP000008063">
    <property type="component" value="Unassembled WGS sequence"/>
</dbReference>
<reference evidence="2" key="1">
    <citation type="journal article" date="2011" name="Science">
        <title>The plant cell wall-decomposing machinery underlies the functional diversity of forest fungi.</title>
        <authorList>
            <person name="Eastwood D.C."/>
            <person name="Floudas D."/>
            <person name="Binder M."/>
            <person name="Majcherczyk A."/>
            <person name="Schneider P."/>
            <person name="Aerts A."/>
            <person name="Asiegbu F.O."/>
            <person name="Baker S.E."/>
            <person name="Barry K."/>
            <person name="Bendiksby M."/>
            <person name="Blumentritt M."/>
            <person name="Coutinho P.M."/>
            <person name="Cullen D."/>
            <person name="de Vries R.P."/>
            <person name="Gathman A."/>
            <person name="Goodell B."/>
            <person name="Henrissat B."/>
            <person name="Ihrmark K."/>
            <person name="Kauserud H."/>
            <person name="Kohler A."/>
            <person name="LaButti K."/>
            <person name="Lapidus A."/>
            <person name="Lavin J.L."/>
            <person name="Lee Y.-H."/>
            <person name="Lindquist E."/>
            <person name="Lilly W."/>
            <person name="Lucas S."/>
            <person name="Morin E."/>
            <person name="Murat C."/>
            <person name="Oguiza J.A."/>
            <person name="Park J."/>
            <person name="Pisabarro A.G."/>
            <person name="Riley R."/>
            <person name="Rosling A."/>
            <person name="Salamov A."/>
            <person name="Schmidt O."/>
            <person name="Schmutz J."/>
            <person name="Skrede I."/>
            <person name="Stenlid J."/>
            <person name="Wiebenga A."/>
            <person name="Xie X."/>
            <person name="Kuees U."/>
            <person name="Hibbett D.S."/>
            <person name="Hoffmeister D."/>
            <person name="Hoegberg N."/>
            <person name="Martin F."/>
            <person name="Grigoriev I.V."/>
            <person name="Watkinson S.C."/>
        </authorList>
    </citation>
    <scope>NUCLEOTIDE SEQUENCE [LARGE SCALE GENOMIC DNA]</scope>
    <source>
        <strain evidence="2">strain S7.3</strain>
    </source>
</reference>
<evidence type="ECO:0000313" key="2">
    <source>
        <dbReference type="Proteomes" id="UP000008063"/>
    </source>
</evidence>
<keyword evidence="2" id="KW-1185">Reference proteome</keyword>
<protein>
    <recommendedName>
        <fullName evidence="3">Protein YOP1</fullName>
    </recommendedName>
</protein>
<organism evidence="2">
    <name type="scientific">Serpula lacrymans var. lacrymans (strain S7.3)</name>
    <name type="common">Dry rot fungus</name>
    <dbReference type="NCBI Taxonomy" id="936435"/>
    <lineage>
        <taxon>Eukaryota</taxon>
        <taxon>Fungi</taxon>
        <taxon>Dikarya</taxon>
        <taxon>Basidiomycota</taxon>
        <taxon>Agaricomycotina</taxon>
        <taxon>Agaricomycetes</taxon>
        <taxon>Agaricomycetidae</taxon>
        <taxon>Boletales</taxon>
        <taxon>Coniophorineae</taxon>
        <taxon>Serpulaceae</taxon>
        <taxon>Serpula</taxon>
    </lineage>
</organism>
<sequence length="149" mass="17017">MPLVVPALRLFMLFLNVYETFKTLKTPPASARRGGKPSVRAMTQRKRNLKGCLAIWIVWCCFAIYEKTIDGIIGLVTPFYEEMKSVLLLFLVLTRARGAEPLFLHVIRPMVKPYTTTLDTLLDLTCMFGDIFFALVQLPVELALPYWNS</sequence>
<dbReference type="OrthoDB" id="434647at2759"/>
<dbReference type="HOGENOM" id="CLU_107208_0_0_1"/>
<dbReference type="InParanoid" id="F8QI22"/>